<dbReference type="RefSeq" id="WP_010165524.1">
    <property type="nucleotide sequence ID" value="NZ_CP158487.1"/>
</dbReference>
<sequence length="170" mass="19067">MRNCENFTEVGRGEGLTEGELRTMGTLAMKATEELKKTTIRKEAVLLGDVPFDSWDEFAKAVQEMAGYSYEPIPVKINTKRLIATAFLDDRGEMSVEENSVPEEVFINLSRTRCVVDADRSHKSYKFTCPALKKYPSGELYPIREVYVISAIDANGSQEVDFKIIQGGLN</sequence>
<evidence type="ECO:0000313" key="1">
    <source>
        <dbReference type="EMBL" id="XDN89225.1"/>
    </source>
</evidence>
<reference evidence="1" key="1">
    <citation type="submission" date="2024-06" db="EMBL/GenBank/DDBJ databases">
        <authorList>
            <person name="Atkinson C."/>
            <person name="McLean J."/>
            <person name="Gallagher L."/>
            <person name="Bor B."/>
            <person name="Mougous J."/>
        </authorList>
    </citation>
    <scope>NUCLEOTIDE SEQUENCE</scope>
    <source>
        <strain evidence="1">TM7-074</strain>
    </source>
</reference>
<organism evidence="1">
    <name type="scientific">Candidatus Nanosynbacter sp. TM7-074</name>
    <dbReference type="NCBI Taxonomy" id="3158573"/>
    <lineage>
        <taxon>Bacteria</taxon>
        <taxon>Candidatus Saccharimonadota</taxon>
        <taxon>Candidatus Saccharimonadia</taxon>
        <taxon>Candidatus Nanosynbacterales</taxon>
        <taxon>Candidatus Nanosynbacteraceae</taxon>
        <taxon>Candidatus Nanosynbacter</taxon>
    </lineage>
</organism>
<proteinExistence type="predicted"/>
<dbReference type="EMBL" id="CP158487">
    <property type="protein sequence ID" value="XDN89225.1"/>
    <property type="molecule type" value="Genomic_DNA"/>
</dbReference>
<gene>
    <name evidence="1" type="ORF">TM074_00765</name>
</gene>
<accession>A0AB39JAQ0</accession>
<dbReference type="AlphaFoldDB" id="A0AB39JAQ0"/>
<protein>
    <submittedName>
        <fullName evidence="1">Uncharacterized protein</fullName>
    </submittedName>
</protein>
<name>A0AB39JAQ0_9BACT</name>